<dbReference type="CDD" id="cd00105">
    <property type="entry name" value="KH-I"/>
    <property type="match status" value="1"/>
</dbReference>
<organism evidence="6 7">
    <name type="scientific">Arxiozyma heterogenica</name>
    <dbReference type="NCBI Taxonomy" id="278026"/>
    <lineage>
        <taxon>Eukaryota</taxon>
        <taxon>Fungi</taxon>
        <taxon>Dikarya</taxon>
        <taxon>Ascomycota</taxon>
        <taxon>Saccharomycotina</taxon>
        <taxon>Saccharomycetes</taxon>
        <taxon>Saccharomycetales</taxon>
        <taxon>Saccharomycetaceae</taxon>
        <taxon>Arxiozyma</taxon>
    </lineage>
</organism>
<comment type="caution">
    <text evidence="6">The sequence shown here is derived from an EMBL/GenBank/DDBJ whole genome shotgun (WGS) entry which is preliminary data.</text>
</comment>
<dbReference type="PROSITE" id="PS50084">
    <property type="entry name" value="KH_TYPE_1"/>
    <property type="match status" value="3"/>
</dbReference>
<dbReference type="SMART" id="SM00322">
    <property type="entry name" value="KH"/>
    <property type="match status" value="3"/>
</dbReference>
<feature type="domain" description="K Homology" evidence="5">
    <location>
        <begin position="127"/>
        <end position="198"/>
    </location>
</feature>
<evidence type="ECO:0000313" key="6">
    <source>
        <dbReference type="EMBL" id="KAK5773850.1"/>
    </source>
</evidence>
<name>A0AAN8A7A8_9SACH</name>
<evidence type="ECO:0000256" key="4">
    <source>
        <dbReference type="SAM" id="MobiDB-lite"/>
    </source>
</evidence>
<keyword evidence="2 3" id="KW-0694">RNA-binding</keyword>
<dbReference type="InterPro" id="IPR004087">
    <property type="entry name" value="KH_dom"/>
</dbReference>
<dbReference type="Proteomes" id="UP001306508">
    <property type="component" value="Unassembled WGS sequence"/>
</dbReference>
<accession>A0AAN8A7A8</accession>
<dbReference type="Pfam" id="PF00013">
    <property type="entry name" value="KH_1"/>
    <property type="match status" value="3"/>
</dbReference>
<feature type="compositionally biased region" description="Basic and acidic residues" evidence="4">
    <location>
        <begin position="325"/>
        <end position="334"/>
    </location>
</feature>
<reference evidence="7" key="1">
    <citation type="submission" date="2023-07" db="EMBL/GenBank/DDBJ databases">
        <title>A draft genome of Kazachstania heterogenica Y-27499.</title>
        <authorList>
            <person name="Donic C."/>
            <person name="Kralova J.S."/>
            <person name="Fidel L."/>
            <person name="Ben-Dor S."/>
            <person name="Jung S."/>
        </authorList>
    </citation>
    <scope>NUCLEOTIDE SEQUENCE [LARGE SCALE GENOMIC DNA]</scope>
    <source>
        <strain evidence="7">Y27499</strain>
    </source>
</reference>
<sequence>MSTFINNGTAPNDSLIAMQSAVNHRVLLSLPEAAKIIGTKGSTIDKIRTDNSVKIGISEKIQGCSDRILSCAGTVVNVANALADVMTLINEDPDLNNKKYPFHYLNHILPPPSINEICENDQSDLNKIGTLRLIMLNSHLSSIIGKNGHTIKGLIDKHGVKIVASRDFLPDSSERILEIQGFPGSVANTLIEISEILIKDIDITFSSDKRYFPHLRNHLNNNNDIRSSNGGIIHSGSGIDISELEVLIPEAYVGAVVGRQGNRIANLRKFTKTRIIIEKHESESAHHSQKFNENGEPCRSFTIIGNSMKQIKLAETMLLKNLQTEIERRNERESNSNNSNEDADMTY</sequence>
<dbReference type="AlphaFoldDB" id="A0AAN8A7A8"/>
<gene>
    <name evidence="6" type="ORF">RI543_004906</name>
</gene>
<feature type="region of interest" description="Disordered" evidence="4">
    <location>
        <begin position="325"/>
        <end position="347"/>
    </location>
</feature>
<protein>
    <recommendedName>
        <fullName evidence="5">K Homology domain-containing protein</fullName>
    </recommendedName>
</protein>
<dbReference type="GO" id="GO:0003723">
    <property type="term" value="F:RNA binding"/>
    <property type="evidence" value="ECO:0007669"/>
    <property type="project" value="UniProtKB-UniRule"/>
</dbReference>
<keyword evidence="7" id="KW-1185">Reference proteome</keyword>
<evidence type="ECO:0000313" key="7">
    <source>
        <dbReference type="Proteomes" id="UP001306508"/>
    </source>
</evidence>
<feature type="domain" description="K Homology" evidence="5">
    <location>
        <begin position="20"/>
        <end position="90"/>
    </location>
</feature>
<evidence type="ECO:0000256" key="2">
    <source>
        <dbReference type="ARBA" id="ARBA00022884"/>
    </source>
</evidence>
<feature type="domain" description="K Homology" evidence="5">
    <location>
        <begin position="240"/>
        <end position="323"/>
    </location>
</feature>
<evidence type="ECO:0000259" key="5">
    <source>
        <dbReference type="SMART" id="SM00322"/>
    </source>
</evidence>
<dbReference type="EMBL" id="JAWIZZ010000064">
    <property type="protein sequence ID" value="KAK5773850.1"/>
    <property type="molecule type" value="Genomic_DNA"/>
</dbReference>
<dbReference type="InterPro" id="IPR004088">
    <property type="entry name" value="KH_dom_type_1"/>
</dbReference>
<evidence type="ECO:0000256" key="1">
    <source>
        <dbReference type="ARBA" id="ARBA00022737"/>
    </source>
</evidence>
<dbReference type="PANTHER" id="PTHR10288">
    <property type="entry name" value="KH DOMAIN CONTAINING RNA BINDING PROTEIN"/>
    <property type="match status" value="1"/>
</dbReference>
<evidence type="ECO:0000256" key="3">
    <source>
        <dbReference type="PROSITE-ProRule" id="PRU00117"/>
    </source>
</evidence>
<dbReference type="InterPro" id="IPR036612">
    <property type="entry name" value="KH_dom_type_1_sf"/>
</dbReference>
<dbReference type="SUPFAM" id="SSF54791">
    <property type="entry name" value="Eukaryotic type KH-domain (KH-domain type I)"/>
    <property type="match status" value="3"/>
</dbReference>
<keyword evidence="1" id="KW-0677">Repeat</keyword>
<dbReference type="Gene3D" id="3.30.1370.10">
    <property type="entry name" value="K Homology domain, type 1"/>
    <property type="match status" value="3"/>
</dbReference>
<proteinExistence type="predicted"/>